<protein>
    <submittedName>
        <fullName evidence="1">Uncharacterized protein</fullName>
    </submittedName>
</protein>
<comment type="caution">
    <text evidence="1">The sequence shown here is derived from an EMBL/GenBank/DDBJ whole genome shotgun (WGS) entry which is preliminary data.</text>
</comment>
<organism evidence="1 2">
    <name type="scientific">Weissella hellenica</name>
    <dbReference type="NCBI Taxonomy" id="46256"/>
    <lineage>
        <taxon>Bacteria</taxon>
        <taxon>Bacillati</taxon>
        <taxon>Bacillota</taxon>
        <taxon>Bacilli</taxon>
        <taxon>Lactobacillales</taxon>
        <taxon>Lactobacillaceae</taxon>
        <taxon>Weissella</taxon>
    </lineage>
</organism>
<dbReference type="Proteomes" id="UP000182448">
    <property type="component" value="Unassembled WGS sequence"/>
</dbReference>
<dbReference type="EMBL" id="FMAW01000010">
    <property type="protein sequence ID" value="SCC00923.1"/>
    <property type="molecule type" value="Genomic_DNA"/>
</dbReference>
<evidence type="ECO:0000313" key="1">
    <source>
        <dbReference type="EMBL" id="SCC00923.1"/>
    </source>
</evidence>
<sequence length="65" mass="7614">MAVSWLCLNEFYLIKLIDFLFNDKYNINNEDEVSNQSLIVQRVAVWWNAINEDGENGLRVSEMTS</sequence>
<proteinExistence type="predicted"/>
<evidence type="ECO:0000313" key="2">
    <source>
        <dbReference type="Proteomes" id="UP000182448"/>
    </source>
</evidence>
<name>A0ABY0K3N6_WEIHE</name>
<keyword evidence="2" id="KW-1185">Reference proteome</keyword>
<accession>A0ABY0K3N6</accession>
<reference evidence="1 2" key="1">
    <citation type="submission" date="2016-08" db="EMBL/GenBank/DDBJ databases">
        <authorList>
            <person name="Varghese N."/>
            <person name="Submissions Spin"/>
        </authorList>
    </citation>
    <scope>NUCLEOTIDE SEQUENCE [LARGE SCALE GENOMIC DNA]</scope>
    <source>
        <strain evidence="1 2">R-53116</strain>
    </source>
</reference>
<gene>
    <name evidence="1" type="ORF">GA0061075_11066</name>
</gene>